<keyword evidence="1" id="KW-0472">Membrane</keyword>
<reference evidence="2 3" key="1">
    <citation type="submission" date="2020-07" db="EMBL/GenBank/DDBJ databases">
        <title>Sequencing the genomes of 1000 actinobacteria strains.</title>
        <authorList>
            <person name="Klenk H.-P."/>
        </authorList>
    </citation>
    <scope>NUCLEOTIDE SEQUENCE [LARGE SCALE GENOMIC DNA]</scope>
    <source>
        <strain evidence="2 3">DSM 10309</strain>
    </source>
</reference>
<evidence type="ECO:0000256" key="1">
    <source>
        <dbReference type="SAM" id="Phobius"/>
    </source>
</evidence>
<protein>
    <submittedName>
        <fullName evidence="2">Cobalamin synthase</fullName>
    </submittedName>
</protein>
<dbReference type="AlphaFoldDB" id="A0A7W3PIX2"/>
<evidence type="ECO:0000313" key="3">
    <source>
        <dbReference type="Proteomes" id="UP000522688"/>
    </source>
</evidence>
<gene>
    <name evidence="2" type="ORF">FB463_001383</name>
</gene>
<feature type="transmembrane region" description="Helical" evidence="1">
    <location>
        <begin position="12"/>
        <end position="32"/>
    </location>
</feature>
<accession>A0A7W3PIX2</accession>
<proteinExistence type="predicted"/>
<organism evidence="2 3">
    <name type="scientific">Frigoribacterium faeni</name>
    <dbReference type="NCBI Taxonomy" id="145483"/>
    <lineage>
        <taxon>Bacteria</taxon>
        <taxon>Bacillati</taxon>
        <taxon>Actinomycetota</taxon>
        <taxon>Actinomycetes</taxon>
        <taxon>Micrococcales</taxon>
        <taxon>Microbacteriaceae</taxon>
        <taxon>Frigoribacterium</taxon>
    </lineage>
</organism>
<dbReference type="RefSeq" id="WP_146855110.1">
    <property type="nucleotide sequence ID" value="NZ_BAAAHR010000002.1"/>
</dbReference>
<feature type="transmembrane region" description="Helical" evidence="1">
    <location>
        <begin position="52"/>
        <end position="85"/>
    </location>
</feature>
<dbReference type="Proteomes" id="UP000522688">
    <property type="component" value="Unassembled WGS sequence"/>
</dbReference>
<keyword evidence="1" id="KW-1133">Transmembrane helix</keyword>
<sequence length="95" mass="9945">MESSTTRRSSLARLGVVLGVFGVVAGVASVLIQDMAFRSAGSTAVYTSEQPFDWFAFSLTVSAVLILAALVAVAVAAVIASVLLVRWARRSREAA</sequence>
<name>A0A7W3PIX2_9MICO</name>
<evidence type="ECO:0000313" key="2">
    <source>
        <dbReference type="EMBL" id="MBA8813134.1"/>
    </source>
</evidence>
<comment type="caution">
    <text evidence="2">The sequence shown here is derived from an EMBL/GenBank/DDBJ whole genome shotgun (WGS) entry which is preliminary data.</text>
</comment>
<keyword evidence="1" id="KW-0812">Transmembrane</keyword>
<dbReference type="EMBL" id="JACGWW010000002">
    <property type="protein sequence ID" value="MBA8813134.1"/>
    <property type="molecule type" value="Genomic_DNA"/>
</dbReference>